<dbReference type="GO" id="GO:0032259">
    <property type="term" value="P:methylation"/>
    <property type="evidence" value="ECO:0007669"/>
    <property type="project" value="UniProtKB-KW"/>
</dbReference>
<feature type="domain" description="Tetrapyrrole methylase" evidence="6">
    <location>
        <begin position="27"/>
        <end position="213"/>
    </location>
</feature>
<dbReference type="Pfam" id="PF01135">
    <property type="entry name" value="PCMT"/>
    <property type="match status" value="1"/>
</dbReference>
<dbReference type="InterPro" id="IPR000878">
    <property type="entry name" value="4pyrrol_Mease"/>
</dbReference>
<gene>
    <name evidence="7" type="primary">cbiE</name>
    <name evidence="7" type="ORF">G3A56_11800</name>
</gene>
<dbReference type="InterPro" id="IPR006365">
    <property type="entry name" value="Cbl_synth_CobL"/>
</dbReference>
<dbReference type="AlphaFoldDB" id="A0A7L5BIL2"/>
<dbReference type="Gene3D" id="3.40.50.150">
    <property type="entry name" value="Vaccinia Virus protein VP39"/>
    <property type="match status" value="1"/>
</dbReference>
<dbReference type="InterPro" id="IPR029063">
    <property type="entry name" value="SAM-dependent_MTases_sf"/>
</dbReference>
<name>A0A7L5BIL2_9HYPH</name>
<accession>A0A7L5BIL2</accession>
<dbReference type="CDD" id="cd11644">
    <property type="entry name" value="Precorrin-6Y-MT"/>
    <property type="match status" value="1"/>
</dbReference>
<evidence type="ECO:0000256" key="5">
    <source>
        <dbReference type="ARBA" id="ARBA00022691"/>
    </source>
</evidence>
<evidence type="ECO:0000313" key="7">
    <source>
        <dbReference type="EMBL" id="QIB38593.1"/>
    </source>
</evidence>
<dbReference type="Gene3D" id="3.40.1010.10">
    <property type="entry name" value="Cobalt-precorrin-4 Transmethylase, Domain 1"/>
    <property type="match status" value="1"/>
</dbReference>
<dbReference type="RefSeq" id="WP_082183233.1">
    <property type="nucleotide sequence ID" value="NZ_CP048632.1"/>
</dbReference>
<evidence type="ECO:0000256" key="3">
    <source>
        <dbReference type="ARBA" id="ARBA00022603"/>
    </source>
</evidence>
<sequence length="425" mass="45099">MTSEYSGTDNASTQKKASAEKKEKPWLSIVGIGEDGFEGLGRNAIAAIEAAEIVFGGKRHLELAAAAIHSEARPWPVPFDAEMSDVVALRGGKVCVLASGDPFFYGVGVTLLRRINADETVCYPSPSAFSLAAARLGWALQSVDCVSLHGRSIDLLRPHLHPGARIIALTSDERAPALIAELLTSSGFGQSEFVLLEALGGQREKRRQVRAADFAFDDIDPLNVVAIDVVAAEGARVLPFAQGLDDSLFEHDGQITKREIRAVTLSSLAPRRGELLWDIGAGSGSIGIEWMLSHPSLRAIAIEHHPERAERIARNAEAFGVPGLEVLIGAAPAAFEGLPQPDAIFIGGGGSEAGVLEGAMQALKPGGRLVANAVTLEMEAVLFDAHARLGGSMIRLDVSRVVALGSMSGWRPAMPVTQWSWVKPC</sequence>
<keyword evidence="3 7" id="KW-0489">Methyltransferase</keyword>
<dbReference type="Proteomes" id="UP000464865">
    <property type="component" value="Chromosome M15-11"/>
</dbReference>
<protein>
    <submittedName>
        <fullName evidence="7">Precorrin-6y C5,15-methyltransferase (Decarboxylating) subunit CbiE</fullName>
    </submittedName>
</protein>
<dbReference type="PANTHER" id="PTHR43182">
    <property type="entry name" value="COBALT-PRECORRIN-6B C(15)-METHYLTRANSFERASE (DECARBOXYLATING)"/>
    <property type="match status" value="1"/>
</dbReference>
<evidence type="ECO:0000259" key="6">
    <source>
        <dbReference type="Pfam" id="PF00590"/>
    </source>
</evidence>
<reference evidence="7 8" key="1">
    <citation type="submission" date="2020-02" db="EMBL/GenBank/DDBJ databases">
        <title>Plant-Promoting Endophytic Bacterium Rhizobium oryzihabitans sp. nov., Isolated from the Root of Rice.</title>
        <authorList>
            <person name="zhao J."/>
            <person name="Zhang G."/>
        </authorList>
    </citation>
    <scope>NUCLEOTIDE SEQUENCE [LARGE SCALE GENOMIC DNA]</scope>
    <source>
        <strain evidence="7 8">M15</strain>
    </source>
</reference>
<dbReference type="UniPathway" id="UPA00148"/>
<keyword evidence="4 7" id="KW-0808">Transferase</keyword>
<dbReference type="NCBIfam" id="TIGR02469">
    <property type="entry name" value="CbiT"/>
    <property type="match status" value="1"/>
</dbReference>
<dbReference type="EMBL" id="CP048632">
    <property type="protein sequence ID" value="QIB38593.1"/>
    <property type="molecule type" value="Genomic_DNA"/>
</dbReference>
<dbReference type="InterPro" id="IPR050714">
    <property type="entry name" value="Cobalamin_biosynth_MTase"/>
</dbReference>
<evidence type="ECO:0000256" key="1">
    <source>
        <dbReference type="ARBA" id="ARBA00004953"/>
    </source>
</evidence>
<dbReference type="InterPro" id="IPR012818">
    <property type="entry name" value="CbiE"/>
</dbReference>
<dbReference type="PIRSF" id="PIRSF036428">
    <property type="entry name" value="CobL"/>
    <property type="match status" value="1"/>
</dbReference>
<evidence type="ECO:0000313" key="8">
    <source>
        <dbReference type="Proteomes" id="UP000464865"/>
    </source>
</evidence>
<keyword evidence="2" id="KW-0169">Cobalamin biosynthesis</keyword>
<dbReference type="InterPro" id="IPR014008">
    <property type="entry name" value="Cbl_synth_MTase_CbiT"/>
</dbReference>
<dbReference type="Pfam" id="PF00590">
    <property type="entry name" value="TP_methylase"/>
    <property type="match status" value="1"/>
</dbReference>
<evidence type="ECO:0000256" key="4">
    <source>
        <dbReference type="ARBA" id="ARBA00022679"/>
    </source>
</evidence>
<organism evidence="7 8">
    <name type="scientific">Rhizobium oryzihabitans</name>
    <dbReference type="NCBI Taxonomy" id="2267833"/>
    <lineage>
        <taxon>Bacteria</taxon>
        <taxon>Pseudomonadati</taxon>
        <taxon>Pseudomonadota</taxon>
        <taxon>Alphaproteobacteria</taxon>
        <taxon>Hyphomicrobiales</taxon>
        <taxon>Rhizobiaceae</taxon>
        <taxon>Rhizobium/Agrobacterium group</taxon>
        <taxon>Rhizobium</taxon>
    </lineage>
</organism>
<dbReference type="GO" id="GO:0009236">
    <property type="term" value="P:cobalamin biosynthetic process"/>
    <property type="evidence" value="ECO:0007669"/>
    <property type="project" value="UniProtKB-UniPathway"/>
</dbReference>
<dbReference type="CDD" id="cd02440">
    <property type="entry name" value="AdoMet_MTases"/>
    <property type="match status" value="1"/>
</dbReference>
<keyword evidence="8" id="KW-1185">Reference proteome</keyword>
<dbReference type="InterPro" id="IPR035996">
    <property type="entry name" value="4pyrrol_Methylase_sf"/>
</dbReference>
<dbReference type="PANTHER" id="PTHR43182:SF1">
    <property type="entry name" value="COBALT-PRECORRIN-7 C(5)-METHYLTRANSFERASE"/>
    <property type="match status" value="1"/>
</dbReference>
<dbReference type="SUPFAM" id="SSF53790">
    <property type="entry name" value="Tetrapyrrole methylase"/>
    <property type="match status" value="1"/>
</dbReference>
<dbReference type="GO" id="GO:0008276">
    <property type="term" value="F:protein methyltransferase activity"/>
    <property type="evidence" value="ECO:0007669"/>
    <property type="project" value="InterPro"/>
</dbReference>
<dbReference type="SUPFAM" id="SSF53335">
    <property type="entry name" value="S-adenosyl-L-methionine-dependent methyltransferases"/>
    <property type="match status" value="1"/>
</dbReference>
<dbReference type="InterPro" id="IPR014777">
    <property type="entry name" value="4pyrrole_Mease_sub1"/>
</dbReference>
<dbReference type="NCBIfam" id="TIGR02467">
    <property type="entry name" value="CbiE"/>
    <property type="match status" value="1"/>
</dbReference>
<comment type="pathway">
    <text evidence="1">Cofactor biosynthesis; adenosylcobalamin biosynthesis.</text>
</comment>
<evidence type="ECO:0000256" key="2">
    <source>
        <dbReference type="ARBA" id="ARBA00022573"/>
    </source>
</evidence>
<keyword evidence="5" id="KW-0949">S-adenosyl-L-methionine</keyword>
<proteinExistence type="predicted"/>
<dbReference type="KEGG" id="roy:G3A56_11800"/>